<dbReference type="GO" id="GO:0004674">
    <property type="term" value="F:protein serine/threonine kinase activity"/>
    <property type="evidence" value="ECO:0007669"/>
    <property type="project" value="UniProtKB-KW"/>
</dbReference>
<feature type="domain" description="Protein kinase" evidence="25">
    <location>
        <begin position="349"/>
        <end position="653"/>
    </location>
</feature>
<evidence type="ECO:0000256" key="11">
    <source>
        <dbReference type="ARBA" id="ARBA00022729"/>
    </source>
</evidence>
<dbReference type="EC" id="2.7.11.1" evidence="6"/>
<name>A0A7J7CB70_TRIWF</name>
<dbReference type="GO" id="GO:0005524">
    <property type="term" value="F:ATP binding"/>
    <property type="evidence" value="ECO:0007669"/>
    <property type="project" value="UniProtKB-UniRule"/>
</dbReference>
<keyword evidence="15 22" id="KW-0067">ATP-binding</keyword>
<organism evidence="26 27">
    <name type="scientific">Tripterygium wilfordii</name>
    <name type="common">Thunder God vine</name>
    <dbReference type="NCBI Taxonomy" id="458696"/>
    <lineage>
        <taxon>Eukaryota</taxon>
        <taxon>Viridiplantae</taxon>
        <taxon>Streptophyta</taxon>
        <taxon>Embryophyta</taxon>
        <taxon>Tracheophyta</taxon>
        <taxon>Spermatophyta</taxon>
        <taxon>Magnoliopsida</taxon>
        <taxon>eudicotyledons</taxon>
        <taxon>Gunneridae</taxon>
        <taxon>Pentapetalae</taxon>
        <taxon>rosids</taxon>
        <taxon>fabids</taxon>
        <taxon>Celastrales</taxon>
        <taxon>Celastraceae</taxon>
        <taxon>Tripterygium</taxon>
    </lineage>
</organism>
<evidence type="ECO:0000256" key="3">
    <source>
        <dbReference type="ARBA" id="ARBA00007606"/>
    </source>
</evidence>
<dbReference type="InterPro" id="IPR008271">
    <property type="entry name" value="Ser/Thr_kinase_AS"/>
</dbReference>
<evidence type="ECO:0000256" key="1">
    <source>
        <dbReference type="ARBA" id="ARBA00004236"/>
    </source>
</evidence>
<evidence type="ECO:0000256" key="14">
    <source>
        <dbReference type="ARBA" id="ARBA00022777"/>
    </source>
</evidence>
<comment type="similarity">
    <text evidence="4">In the N-terminal section; belongs to the leguminous lectin family.</text>
</comment>
<evidence type="ECO:0000256" key="2">
    <source>
        <dbReference type="ARBA" id="ARBA00004479"/>
    </source>
</evidence>
<evidence type="ECO:0000256" key="10">
    <source>
        <dbReference type="ARBA" id="ARBA00022692"/>
    </source>
</evidence>
<dbReference type="FunCoup" id="A0A7J7CB70">
    <property type="interactions" value="4"/>
</dbReference>
<keyword evidence="19" id="KW-0325">Glycoprotein</keyword>
<evidence type="ECO:0000256" key="23">
    <source>
        <dbReference type="SAM" id="Phobius"/>
    </source>
</evidence>
<evidence type="ECO:0000256" key="15">
    <source>
        <dbReference type="ARBA" id="ARBA00022840"/>
    </source>
</evidence>
<dbReference type="SMART" id="SM00220">
    <property type="entry name" value="S_TKc"/>
    <property type="match status" value="1"/>
</dbReference>
<keyword evidence="12" id="KW-0430">Lectin</keyword>
<dbReference type="Gene3D" id="2.60.120.200">
    <property type="match status" value="1"/>
</dbReference>
<keyword evidence="17 23" id="KW-0472">Membrane</keyword>
<dbReference type="PANTHER" id="PTHR27007">
    <property type="match status" value="1"/>
</dbReference>
<dbReference type="GO" id="GO:0002229">
    <property type="term" value="P:defense response to oomycetes"/>
    <property type="evidence" value="ECO:0007669"/>
    <property type="project" value="UniProtKB-ARBA"/>
</dbReference>
<dbReference type="FunFam" id="1.10.510.10:FF:000108">
    <property type="entry name" value="L-type lectin-domain containing receptor kinase S.4"/>
    <property type="match status" value="1"/>
</dbReference>
<dbReference type="InterPro" id="IPR050528">
    <property type="entry name" value="L-type_Lectin-RKs"/>
</dbReference>
<dbReference type="EMBL" id="JAAARO010000018">
    <property type="protein sequence ID" value="KAF5731383.1"/>
    <property type="molecule type" value="Genomic_DNA"/>
</dbReference>
<dbReference type="Gene3D" id="3.30.200.20">
    <property type="entry name" value="Phosphorylase Kinase, domain 1"/>
    <property type="match status" value="1"/>
</dbReference>
<feature type="binding site" evidence="22">
    <location>
        <position position="377"/>
    </location>
    <ligand>
        <name>ATP</name>
        <dbReference type="ChEBI" id="CHEBI:30616"/>
    </ligand>
</feature>
<feature type="transmembrane region" description="Helical" evidence="23">
    <location>
        <begin position="289"/>
        <end position="312"/>
    </location>
</feature>
<dbReference type="InParanoid" id="A0A7J7CB70"/>
<evidence type="ECO:0000256" key="7">
    <source>
        <dbReference type="ARBA" id="ARBA00022475"/>
    </source>
</evidence>
<gene>
    <name evidence="26" type="ORF">HS088_TW18G00060</name>
</gene>
<evidence type="ECO:0000256" key="20">
    <source>
        <dbReference type="ARBA" id="ARBA00047899"/>
    </source>
</evidence>
<dbReference type="InterPro" id="IPR011009">
    <property type="entry name" value="Kinase-like_dom_sf"/>
</dbReference>
<dbReference type="OrthoDB" id="1906651at2759"/>
<dbReference type="SUPFAM" id="SSF49899">
    <property type="entry name" value="Concanavalin A-like lectins/glucanases"/>
    <property type="match status" value="1"/>
</dbReference>
<sequence>MSQHTLYLLFIAILLLLSPATPIEFVYNTDFNSTNLLTYGSATIQSSILALTNDTTMTIGRALYPLKIPTKQPDSSTPIPFSTSFIFSIAPYKNLLRGHGFAFVVVPSTGISGVTTGQFLGLFNLTNNGNSSNHVFAVEFDLFKNEEYNDTDANHVGVDENSLTSSASHTAGFWTGENDSQFKELTLNNGVNYQVWIDCEDSRINVTMAKAGDIRPARPLISTFLNLSGIFLDEMYVGFSGATGQLVQSHKILAWSFSNSNFSIGDALVTMNLPSFVLPKESVFRSKGFIVGVSLGCLFCIGSIGSVYLLILRRREMKRKQKEDIEDWELEYWPHRIDSQEIYAATKGFSEENVIGIGGNGKVYKGVMTGEIEVAVKRIPLQEEGSVRTFLPEISILGRLKHRNLVGIRGWCKRDKGSLALVYDYMENGSLDKRIFGSDESSTLSWNERIKVLKDVASGLLYLHQGWQAVVLHRDIKASNVLLDKDMNARLGDFGLARLLDLDQSTTSTRVIGTVGYMAPEMVRTGRASAKTDVFGFGVLVLEVVCGRRPIEDGKPSLIDWLWRLMERGELVSALDDRIKGKGGYSEQEVERVLGLGLLCSHWDTNLRPKMRQVVKILEGPSEGIDLESEGMEVNLLDRMRTSSIMVSRHPTFDEFGRLISSSGSLTISDLMEGR</sequence>
<comment type="caution">
    <text evidence="26">The sequence shown here is derived from an EMBL/GenBank/DDBJ whole genome shotgun (WGS) entry which is preliminary data.</text>
</comment>
<dbReference type="PROSITE" id="PS00108">
    <property type="entry name" value="PROTEIN_KINASE_ST"/>
    <property type="match status" value="1"/>
</dbReference>
<keyword evidence="9" id="KW-0808">Transferase</keyword>
<dbReference type="GO" id="GO:0030246">
    <property type="term" value="F:carbohydrate binding"/>
    <property type="evidence" value="ECO:0007669"/>
    <property type="project" value="UniProtKB-KW"/>
</dbReference>
<accession>A0A7J7CB70</accession>
<dbReference type="Proteomes" id="UP000593562">
    <property type="component" value="Unassembled WGS sequence"/>
</dbReference>
<feature type="signal peptide" evidence="24">
    <location>
        <begin position="1"/>
        <end position="22"/>
    </location>
</feature>
<dbReference type="InterPro" id="IPR000719">
    <property type="entry name" value="Prot_kinase_dom"/>
</dbReference>
<evidence type="ECO:0000259" key="25">
    <source>
        <dbReference type="PROSITE" id="PS50011"/>
    </source>
</evidence>
<dbReference type="FunFam" id="2.60.120.200:FF:000086">
    <property type="entry name" value="L-type lectin-domain containing receptor kinase S.4"/>
    <property type="match status" value="1"/>
</dbReference>
<evidence type="ECO:0000256" key="24">
    <source>
        <dbReference type="SAM" id="SignalP"/>
    </source>
</evidence>
<reference evidence="26 27" key="1">
    <citation type="journal article" date="2020" name="Nat. Commun.">
        <title>Genome of Tripterygium wilfordii and identification of cytochrome P450 involved in triptolide biosynthesis.</title>
        <authorList>
            <person name="Tu L."/>
            <person name="Su P."/>
            <person name="Zhang Z."/>
            <person name="Gao L."/>
            <person name="Wang J."/>
            <person name="Hu T."/>
            <person name="Zhou J."/>
            <person name="Zhang Y."/>
            <person name="Zhao Y."/>
            <person name="Liu Y."/>
            <person name="Song Y."/>
            <person name="Tong Y."/>
            <person name="Lu Y."/>
            <person name="Yang J."/>
            <person name="Xu C."/>
            <person name="Jia M."/>
            <person name="Peters R.J."/>
            <person name="Huang L."/>
            <person name="Gao W."/>
        </authorList>
    </citation>
    <scope>NUCLEOTIDE SEQUENCE [LARGE SCALE GENOMIC DNA]</scope>
    <source>
        <strain evidence="27">cv. XIE 37</strain>
        <tissue evidence="26">Leaf</tissue>
    </source>
</reference>
<comment type="similarity">
    <text evidence="3">Belongs to the leguminous lectin family.</text>
</comment>
<evidence type="ECO:0000256" key="6">
    <source>
        <dbReference type="ARBA" id="ARBA00012513"/>
    </source>
</evidence>
<keyword evidence="14 26" id="KW-0418">Kinase</keyword>
<keyword evidence="16 23" id="KW-1133">Transmembrane helix</keyword>
<comment type="catalytic activity">
    <reaction evidence="20">
        <text>L-threonyl-[protein] + ATP = O-phospho-L-threonyl-[protein] + ADP + H(+)</text>
        <dbReference type="Rhea" id="RHEA:46608"/>
        <dbReference type="Rhea" id="RHEA-COMP:11060"/>
        <dbReference type="Rhea" id="RHEA-COMP:11605"/>
        <dbReference type="ChEBI" id="CHEBI:15378"/>
        <dbReference type="ChEBI" id="CHEBI:30013"/>
        <dbReference type="ChEBI" id="CHEBI:30616"/>
        <dbReference type="ChEBI" id="CHEBI:61977"/>
        <dbReference type="ChEBI" id="CHEBI:456216"/>
        <dbReference type="EC" id="2.7.11.1"/>
    </reaction>
</comment>
<evidence type="ECO:0000256" key="17">
    <source>
        <dbReference type="ARBA" id="ARBA00023136"/>
    </source>
</evidence>
<dbReference type="InterPro" id="IPR001220">
    <property type="entry name" value="Legume_lectin_dom"/>
</dbReference>
<dbReference type="PROSITE" id="PS50011">
    <property type="entry name" value="PROTEIN_KINASE_DOM"/>
    <property type="match status" value="1"/>
</dbReference>
<dbReference type="Pfam" id="PF00069">
    <property type="entry name" value="Pkinase"/>
    <property type="match status" value="1"/>
</dbReference>
<dbReference type="InterPro" id="IPR017441">
    <property type="entry name" value="Protein_kinase_ATP_BS"/>
</dbReference>
<dbReference type="Gene3D" id="1.10.510.10">
    <property type="entry name" value="Transferase(Phosphotransferase) domain 1"/>
    <property type="match status" value="1"/>
</dbReference>
<dbReference type="FunFam" id="3.30.200.20:FF:000621">
    <property type="entry name" value="Putative L-type lectin-domain containing receptor kinase VII.2"/>
    <property type="match status" value="1"/>
</dbReference>
<evidence type="ECO:0000313" key="27">
    <source>
        <dbReference type="Proteomes" id="UP000593562"/>
    </source>
</evidence>
<evidence type="ECO:0000256" key="13">
    <source>
        <dbReference type="ARBA" id="ARBA00022741"/>
    </source>
</evidence>
<dbReference type="CDD" id="cd06899">
    <property type="entry name" value="lectin_legume_LecRK_Arcelin_ConA"/>
    <property type="match status" value="1"/>
</dbReference>
<comment type="subcellular location">
    <subcellularLocation>
        <location evidence="1">Cell membrane</location>
    </subcellularLocation>
    <subcellularLocation>
        <location evidence="2">Membrane</location>
        <topology evidence="2">Single-pass type I membrane protein</topology>
    </subcellularLocation>
</comment>
<dbReference type="PROSITE" id="PS00107">
    <property type="entry name" value="PROTEIN_KINASE_ATP"/>
    <property type="match status" value="1"/>
</dbReference>
<keyword evidence="18" id="KW-0675">Receptor</keyword>
<evidence type="ECO:0000256" key="18">
    <source>
        <dbReference type="ARBA" id="ARBA00023170"/>
    </source>
</evidence>
<evidence type="ECO:0000256" key="19">
    <source>
        <dbReference type="ARBA" id="ARBA00023180"/>
    </source>
</evidence>
<keyword evidence="27" id="KW-1185">Reference proteome</keyword>
<comment type="similarity">
    <text evidence="5">In the C-terminal section; belongs to the protein kinase superfamily. Ser/Thr protein kinase family.</text>
</comment>
<dbReference type="GO" id="GO:0042742">
    <property type="term" value="P:defense response to bacterium"/>
    <property type="evidence" value="ECO:0007669"/>
    <property type="project" value="UniProtKB-ARBA"/>
</dbReference>
<keyword evidence="11 24" id="KW-0732">Signal</keyword>
<keyword evidence="13 22" id="KW-0547">Nucleotide-binding</keyword>
<dbReference type="GO" id="GO:0005886">
    <property type="term" value="C:plasma membrane"/>
    <property type="evidence" value="ECO:0007669"/>
    <property type="project" value="UniProtKB-SubCell"/>
</dbReference>
<dbReference type="AlphaFoldDB" id="A0A7J7CB70"/>
<dbReference type="CDD" id="cd14066">
    <property type="entry name" value="STKc_IRAK"/>
    <property type="match status" value="1"/>
</dbReference>
<comment type="catalytic activity">
    <reaction evidence="21">
        <text>L-seryl-[protein] + ATP = O-phospho-L-seryl-[protein] + ADP + H(+)</text>
        <dbReference type="Rhea" id="RHEA:17989"/>
        <dbReference type="Rhea" id="RHEA-COMP:9863"/>
        <dbReference type="Rhea" id="RHEA-COMP:11604"/>
        <dbReference type="ChEBI" id="CHEBI:15378"/>
        <dbReference type="ChEBI" id="CHEBI:29999"/>
        <dbReference type="ChEBI" id="CHEBI:30616"/>
        <dbReference type="ChEBI" id="CHEBI:83421"/>
        <dbReference type="ChEBI" id="CHEBI:456216"/>
        <dbReference type="EC" id="2.7.11.1"/>
    </reaction>
</comment>
<dbReference type="Pfam" id="PF00139">
    <property type="entry name" value="Lectin_legB"/>
    <property type="match status" value="1"/>
</dbReference>
<dbReference type="SUPFAM" id="SSF56112">
    <property type="entry name" value="Protein kinase-like (PK-like)"/>
    <property type="match status" value="1"/>
</dbReference>
<evidence type="ECO:0000256" key="5">
    <source>
        <dbReference type="ARBA" id="ARBA00010217"/>
    </source>
</evidence>
<evidence type="ECO:0000256" key="12">
    <source>
        <dbReference type="ARBA" id="ARBA00022734"/>
    </source>
</evidence>
<keyword evidence="8" id="KW-0723">Serine/threonine-protein kinase</keyword>
<evidence type="ECO:0000256" key="21">
    <source>
        <dbReference type="ARBA" id="ARBA00048679"/>
    </source>
</evidence>
<proteinExistence type="inferred from homology"/>
<evidence type="ECO:0000256" key="16">
    <source>
        <dbReference type="ARBA" id="ARBA00022989"/>
    </source>
</evidence>
<keyword evidence="10 23" id="KW-0812">Transmembrane</keyword>
<evidence type="ECO:0000256" key="4">
    <source>
        <dbReference type="ARBA" id="ARBA00008536"/>
    </source>
</evidence>
<evidence type="ECO:0000256" key="22">
    <source>
        <dbReference type="PROSITE-ProRule" id="PRU10141"/>
    </source>
</evidence>
<protein>
    <recommendedName>
        <fullName evidence="6">non-specific serine/threonine protein kinase</fullName>
        <ecNumber evidence="6">2.7.11.1</ecNumber>
    </recommendedName>
</protein>
<dbReference type="InterPro" id="IPR013320">
    <property type="entry name" value="ConA-like_dom_sf"/>
</dbReference>
<evidence type="ECO:0000256" key="9">
    <source>
        <dbReference type="ARBA" id="ARBA00022679"/>
    </source>
</evidence>
<keyword evidence="7" id="KW-1003">Cell membrane</keyword>
<feature type="chain" id="PRO_5029664963" description="non-specific serine/threonine protein kinase" evidence="24">
    <location>
        <begin position="23"/>
        <end position="675"/>
    </location>
</feature>
<evidence type="ECO:0000256" key="8">
    <source>
        <dbReference type="ARBA" id="ARBA00022527"/>
    </source>
</evidence>
<evidence type="ECO:0000313" key="26">
    <source>
        <dbReference type="EMBL" id="KAF5731383.1"/>
    </source>
</evidence>